<accession>A0A3F2RF12</accession>
<dbReference type="Gene3D" id="2.60.40.150">
    <property type="entry name" value="C2 domain"/>
    <property type="match status" value="1"/>
</dbReference>
<sequence length="396" mass="43400">MGTTSLIHDNRPTNAAKPTGSLDARPASPTVPYDVTNDAFDVAPKDGASPLVEQLLLNHLRFAHAFRKNDAAMILQFLAKDVTLVSADGVQHEGQSSVLAYLVGARMTKISANLHVKGCPTRSGACQSTFVYEHGIVFKDPLYMEVVDWKPRSNTIVRIAHVPLPDAKSGKCLQEFGKSSPLRLSFGPRVSEGLKPIRKRKTVNPFVLLQCVTTGAVWKSPVLRRDPNPKWNHVPMAIPINRVGDVVEISLWDHTFFRSIKVAGTALVVSDLLKDQAGFSTKIQLERFDAAAHAAGETQYVTLQLKFVQPCGDMAGRCSDEVGQSPAVGDEIELKKEQTVTTSTNSVLGASFKWLLVEPFVDFHHASTMLMLIRAAIVAMIVWMLFHATLVWPAQA</sequence>
<protein>
    <recommendedName>
        <fullName evidence="3">C2 domain-containing protein</fullName>
    </recommendedName>
</protein>
<dbReference type="Proteomes" id="UP000284657">
    <property type="component" value="Unassembled WGS sequence"/>
</dbReference>
<gene>
    <name evidence="4" type="ORF">BBJ29_009012</name>
    <name evidence="5" type="ORF">BBP00_00008560</name>
</gene>
<reference evidence="6 7" key="1">
    <citation type="submission" date="2018-07" db="EMBL/GenBank/DDBJ databases">
        <title>Genome sequencing of oomycete isolates from Chile give support for New Zealand origin for Phytophthora kernoviae and make available the first Nothophytophthora sp. genome.</title>
        <authorList>
            <person name="Studholme D.J."/>
            <person name="Sanfuentes E."/>
            <person name="Panda P."/>
            <person name="Hill R."/>
            <person name="Sambles C."/>
            <person name="Grant M."/>
            <person name="Williams N.M."/>
            <person name="Mcdougal R.L."/>
        </authorList>
    </citation>
    <scope>NUCLEOTIDE SEQUENCE [LARGE SCALE GENOMIC DNA]</scope>
    <source>
        <strain evidence="5">Chile6</strain>
        <strain evidence="4">Chile7</strain>
    </source>
</reference>
<evidence type="ECO:0000259" key="3">
    <source>
        <dbReference type="Pfam" id="PF00168"/>
    </source>
</evidence>
<dbReference type="Pfam" id="PF00168">
    <property type="entry name" value="C2"/>
    <property type="match status" value="1"/>
</dbReference>
<organism evidence="5 6">
    <name type="scientific">Phytophthora kernoviae</name>
    <dbReference type="NCBI Taxonomy" id="325452"/>
    <lineage>
        <taxon>Eukaryota</taxon>
        <taxon>Sar</taxon>
        <taxon>Stramenopiles</taxon>
        <taxon>Oomycota</taxon>
        <taxon>Peronosporomycetes</taxon>
        <taxon>Peronosporales</taxon>
        <taxon>Peronosporaceae</taxon>
        <taxon>Phytophthora</taxon>
    </lineage>
</organism>
<feature type="transmembrane region" description="Helical" evidence="2">
    <location>
        <begin position="369"/>
        <end position="392"/>
    </location>
</feature>
<keyword evidence="2" id="KW-0472">Membrane</keyword>
<dbReference type="Proteomes" id="UP000277300">
    <property type="component" value="Unassembled WGS sequence"/>
</dbReference>
<dbReference type="CDD" id="cd00030">
    <property type="entry name" value="C2"/>
    <property type="match status" value="1"/>
</dbReference>
<proteinExistence type="predicted"/>
<feature type="region of interest" description="Disordered" evidence="1">
    <location>
        <begin position="1"/>
        <end position="28"/>
    </location>
</feature>
<evidence type="ECO:0000256" key="2">
    <source>
        <dbReference type="SAM" id="Phobius"/>
    </source>
</evidence>
<dbReference type="EMBL" id="MBAD02002231">
    <property type="protein sequence ID" value="RLN48964.1"/>
    <property type="molecule type" value="Genomic_DNA"/>
</dbReference>
<evidence type="ECO:0000313" key="6">
    <source>
        <dbReference type="Proteomes" id="UP000277300"/>
    </source>
</evidence>
<evidence type="ECO:0000313" key="5">
    <source>
        <dbReference type="EMBL" id="RLN55285.1"/>
    </source>
</evidence>
<dbReference type="SUPFAM" id="SSF49562">
    <property type="entry name" value="C2 domain (Calcium/lipid-binding domain, CaLB)"/>
    <property type="match status" value="1"/>
</dbReference>
<dbReference type="EMBL" id="MBDO02000445">
    <property type="protein sequence ID" value="RLN55285.1"/>
    <property type="molecule type" value="Genomic_DNA"/>
</dbReference>
<evidence type="ECO:0000313" key="7">
    <source>
        <dbReference type="Proteomes" id="UP000284657"/>
    </source>
</evidence>
<feature type="domain" description="C2" evidence="3">
    <location>
        <begin position="193"/>
        <end position="268"/>
    </location>
</feature>
<evidence type="ECO:0000256" key="1">
    <source>
        <dbReference type="SAM" id="MobiDB-lite"/>
    </source>
</evidence>
<keyword evidence="2" id="KW-1133">Transmembrane helix</keyword>
<dbReference type="AlphaFoldDB" id="A0A3F2RF12"/>
<dbReference type="InterPro" id="IPR000008">
    <property type="entry name" value="C2_dom"/>
</dbReference>
<dbReference type="InterPro" id="IPR035892">
    <property type="entry name" value="C2_domain_sf"/>
</dbReference>
<evidence type="ECO:0000313" key="4">
    <source>
        <dbReference type="EMBL" id="RLN48964.1"/>
    </source>
</evidence>
<keyword evidence="2" id="KW-0812">Transmembrane</keyword>
<comment type="caution">
    <text evidence="5">The sequence shown here is derived from an EMBL/GenBank/DDBJ whole genome shotgun (WGS) entry which is preliminary data.</text>
</comment>
<name>A0A3F2RF12_9STRA</name>
<dbReference type="OrthoDB" id="164420at2759"/>